<dbReference type="Pfam" id="PF00534">
    <property type="entry name" value="Glycos_transf_1"/>
    <property type="match status" value="1"/>
</dbReference>
<keyword evidence="2" id="KW-0808">Transferase</keyword>
<gene>
    <name evidence="2" type="ORF">FE784_09740</name>
</gene>
<name>A0A5C4TDF6_9BACL</name>
<comment type="caution">
    <text evidence="2">The sequence shown here is derived from an EMBL/GenBank/DDBJ whole genome shotgun (WGS) entry which is preliminary data.</text>
</comment>
<reference evidence="2 3" key="1">
    <citation type="submission" date="2019-05" db="EMBL/GenBank/DDBJ databases">
        <title>We sequenced the genome of Paenibacillus hemerocallicola KCTC 33185 for further insight into its adaptation and study the phylogeny of Paenibacillus.</title>
        <authorList>
            <person name="Narsing Rao M.P."/>
        </authorList>
    </citation>
    <scope>NUCLEOTIDE SEQUENCE [LARGE SCALE GENOMIC DNA]</scope>
    <source>
        <strain evidence="2 3">KCTC 33185</strain>
    </source>
</reference>
<evidence type="ECO:0000313" key="3">
    <source>
        <dbReference type="Proteomes" id="UP000307943"/>
    </source>
</evidence>
<dbReference type="RefSeq" id="WP_139602001.1">
    <property type="nucleotide sequence ID" value="NZ_VDCQ01000010.1"/>
</dbReference>
<dbReference type="OrthoDB" id="440232at2"/>
<organism evidence="2 3">
    <name type="scientific">Paenibacillus hemerocallicola</name>
    <dbReference type="NCBI Taxonomy" id="1172614"/>
    <lineage>
        <taxon>Bacteria</taxon>
        <taxon>Bacillati</taxon>
        <taxon>Bacillota</taxon>
        <taxon>Bacilli</taxon>
        <taxon>Bacillales</taxon>
        <taxon>Paenibacillaceae</taxon>
        <taxon>Paenibacillus</taxon>
    </lineage>
</organism>
<feature type="domain" description="Glycosyl transferase family 1" evidence="1">
    <location>
        <begin position="160"/>
        <end position="344"/>
    </location>
</feature>
<dbReference type="Gene3D" id="3.40.50.2000">
    <property type="entry name" value="Glycogen Phosphorylase B"/>
    <property type="match status" value="1"/>
</dbReference>
<dbReference type="Proteomes" id="UP000307943">
    <property type="component" value="Unassembled WGS sequence"/>
</dbReference>
<sequence length="368" mass="43638">MTALNILFKGFFYNGKGYAEGNRVLLHMLHRSGYKVKALPRDWQWERKLALTNDEFYYVRHLEKAVLKGNDIFLNRDVGFRMEARPDFRVNIAHTTFETDRIPSSWVPILNKFNEVWVQCRFNIKTFQDSGVKVPIRFIPYFFDDRRYVVEGEKFPLPLSKSYKFLSVFQLCERKGYDVLIRAYLDEFKPDDDTALVIKVRSPEETPRLLKALEAHSKPMSKRPEIHIIDRMLMTPQLLSLYRACDAFVLPTRGEGWGRPLFEAMIMEMPTIGTNWSGQAEYMNEHNSYQIQVEKLVRIKNNPDYDMYNGHKWAEPSVEDLRKKMRHVYEHRQEAKAVGKYARKELLEKYNMALVEKKVKAELEKFRK</sequence>
<dbReference type="EMBL" id="VDCQ01000010">
    <property type="protein sequence ID" value="TNJ66537.1"/>
    <property type="molecule type" value="Genomic_DNA"/>
</dbReference>
<dbReference type="InterPro" id="IPR001296">
    <property type="entry name" value="Glyco_trans_1"/>
</dbReference>
<accession>A0A5C4TDF6</accession>
<protein>
    <submittedName>
        <fullName evidence="2">Glycosyltransferase family 4 protein</fullName>
    </submittedName>
</protein>
<dbReference type="GO" id="GO:0016757">
    <property type="term" value="F:glycosyltransferase activity"/>
    <property type="evidence" value="ECO:0007669"/>
    <property type="project" value="InterPro"/>
</dbReference>
<dbReference type="SUPFAM" id="SSF53756">
    <property type="entry name" value="UDP-Glycosyltransferase/glycogen phosphorylase"/>
    <property type="match status" value="1"/>
</dbReference>
<evidence type="ECO:0000313" key="2">
    <source>
        <dbReference type="EMBL" id="TNJ66537.1"/>
    </source>
</evidence>
<evidence type="ECO:0000259" key="1">
    <source>
        <dbReference type="Pfam" id="PF00534"/>
    </source>
</evidence>
<dbReference type="PANTHER" id="PTHR46656:SF3">
    <property type="entry name" value="PUTATIVE-RELATED"/>
    <property type="match status" value="1"/>
</dbReference>
<keyword evidence="3" id="KW-1185">Reference proteome</keyword>
<proteinExistence type="predicted"/>
<dbReference type="AlphaFoldDB" id="A0A5C4TDF6"/>
<dbReference type="PANTHER" id="PTHR46656">
    <property type="entry name" value="PUTATIVE-RELATED"/>
    <property type="match status" value="1"/>
</dbReference>